<dbReference type="InterPro" id="IPR003382">
    <property type="entry name" value="Flavoprotein"/>
</dbReference>
<dbReference type="GO" id="GO:0015941">
    <property type="term" value="P:pantothenate catabolic process"/>
    <property type="evidence" value="ECO:0007669"/>
    <property type="project" value="InterPro"/>
</dbReference>
<evidence type="ECO:0000313" key="8">
    <source>
        <dbReference type="Proteomes" id="UP000182373"/>
    </source>
</evidence>
<dbReference type="SUPFAM" id="SSF102645">
    <property type="entry name" value="CoaB-like"/>
    <property type="match status" value="1"/>
</dbReference>
<protein>
    <recommendedName>
        <fullName evidence="3">Coenzyme A biosynthesis bifunctional protein CoaBC</fullName>
    </recommendedName>
    <alternativeName>
        <fullName evidence="3">DNA/pantothenate metabolism flavoprotein</fullName>
    </alternativeName>
    <alternativeName>
        <fullName evidence="3">Phosphopantothenoylcysteine synthetase/decarboxylase</fullName>
        <shortName evidence="3">PPCS-PPCDC</shortName>
    </alternativeName>
    <domain>
        <recommendedName>
            <fullName evidence="3">Phosphopantothenoylcysteine decarboxylase</fullName>
            <shortName evidence="3">PPC decarboxylase</shortName>
            <shortName evidence="3">PPC-DC</shortName>
            <ecNumber evidence="3">4.1.1.36</ecNumber>
        </recommendedName>
        <alternativeName>
            <fullName evidence="3">CoaC</fullName>
        </alternativeName>
    </domain>
    <domain>
        <recommendedName>
            <fullName evidence="3">Phosphopantothenate--cysteine ligase</fullName>
            <ecNumber evidence="3">6.3.2.5</ecNumber>
        </recommendedName>
        <alternativeName>
            <fullName evidence="3">CoaB</fullName>
        </alternativeName>
        <alternativeName>
            <fullName evidence="3">Phosphopantothenoylcysteine synthetase</fullName>
            <shortName evidence="3">PPC synthetase</shortName>
            <shortName evidence="3">PPC-S</shortName>
        </alternativeName>
    </domain>
</protein>
<dbReference type="InterPro" id="IPR005252">
    <property type="entry name" value="CoaBC"/>
</dbReference>
<dbReference type="GO" id="GO:0004633">
    <property type="term" value="F:phosphopantothenoylcysteine decarboxylase activity"/>
    <property type="evidence" value="ECO:0007669"/>
    <property type="project" value="UniProtKB-UniRule"/>
</dbReference>
<organism evidence="7 8">
    <name type="scientific">Granulibacter bethesdensis</name>
    <dbReference type="NCBI Taxonomy" id="364410"/>
    <lineage>
        <taxon>Bacteria</taxon>
        <taxon>Pseudomonadati</taxon>
        <taxon>Pseudomonadota</taxon>
        <taxon>Alphaproteobacteria</taxon>
        <taxon>Acetobacterales</taxon>
        <taxon>Acetobacteraceae</taxon>
        <taxon>Granulibacter</taxon>
    </lineage>
</organism>
<evidence type="ECO:0000256" key="2">
    <source>
        <dbReference type="ARBA" id="ARBA00023239"/>
    </source>
</evidence>
<dbReference type="NCBIfam" id="TIGR00521">
    <property type="entry name" value="coaBC_dfp"/>
    <property type="match status" value="1"/>
</dbReference>
<dbReference type="InterPro" id="IPR035929">
    <property type="entry name" value="CoaB-like_sf"/>
</dbReference>
<dbReference type="GO" id="GO:0004632">
    <property type="term" value="F:phosphopantothenate--cysteine ligase activity"/>
    <property type="evidence" value="ECO:0007669"/>
    <property type="project" value="UniProtKB-UniRule"/>
</dbReference>
<dbReference type="GO" id="GO:0071513">
    <property type="term" value="C:phosphopantothenoylcysteine decarboxylase complex"/>
    <property type="evidence" value="ECO:0007669"/>
    <property type="project" value="TreeGrafter"/>
</dbReference>
<feature type="binding site" evidence="3">
    <location>
        <position position="344"/>
    </location>
    <ligand>
        <name>CTP</name>
        <dbReference type="ChEBI" id="CHEBI:37563"/>
    </ligand>
</feature>
<dbReference type="Pfam" id="PF02441">
    <property type="entry name" value="Flavoprotein"/>
    <property type="match status" value="1"/>
</dbReference>
<evidence type="ECO:0000259" key="5">
    <source>
        <dbReference type="Pfam" id="PF02441"/>
    </source>
</evidence>
<dbReference type="GO" id="GO:0010181">
    <property type="term" value="F:FMN binding"/>
    <property type="evidence" value="ECO:0007669"/>
    <property type="project" value="UniProtKB-UniRule"/>
</dbReference>
<feature type="region of interest" description="Phosphopantothenoylcysteine decarboxylase" evidence="3">
    <location>
        <begin position="1"/>
        <end position="211"/>
    </location>
</feature>
<sequence>MTDAALPQRLAGKAVLLIVGGGIAAYKTLPLIRLLRAEGCSVSAILTKAGSAFVTPLSLQALTEQPVHMDLLSLTEESMMGHIQLSRAADLLVIAPATADLLARMTAGMADDLAATVLLATDKPVLAAPAMNVRMWQHQATQANIDTLTARGITLVGPEEGPMACHEYGPGRMAEPEVIRDAILSLLVSFPASSPASSPADIIPQDLCGHHALVTSGPTHEPLDPVRYLANRSSGRQGHAIAAALARRGARVTLVSGPVSIPDPQGVTTIHVETGRQMMAACESALPADIAVCVAAVADWHVEAAEQKLKKTGGTPHLTLLPNPDILATLSAPGPRRPALVVGFAAETESVHQHARDKRLRKGCDWLLANDVSPDTGIMGGDDNTIRLITADGEEDWPRTSKTEVADQLAARIAAFMNAS</sequence>
<feature type="region of interest" description="Phosphopantothenate--cysteine ligase" evidence="3">
    <location>
        <begin position="212"/>
        <end position="420"/>
    </location>
</feature>
<keyword evidence="1 3" id="KW-0210">Decarboxylase</keyword>
<comment type="cofactor">
    <cofactor evidence="3">
        <name>FMN</name>
        <dbReference type="ChEBI" id="CHEBI:58210"/>
    </cofactor>
    <text evidence="3">Binds 1 FMN per subunit.</text>
</comment>
<keyword evidence="3 4" id="KW-0436">Ligase</keyword>
<comment type="similarity">
    <text evidence="3 4">In the C-terminal section; belongs to the PPC synthetase family.</text>
</comment>
<gene>
    <name evidence="3" type="primary">coaBC</name>
    <name evidence="7" type="ORF">GbCGDNIH9_0157</name>
</gene>
<keyword evidence="3" id="KW-0460">Magnesium</keyword>
<evidence type="ECO:0000256" key="1">
    <source>
        <dbReference type="ARBA" id="ARBA00022793"/>
    </source>
</evidence>
<dbReference type="InterPro" id="IPR036551">
    <property type="entry name" value="Flavin_trans-like"/>
</dbReference>
<dbReference type="Gene3D" id="3.40.50.1950">
    <property type="entry name" value="Flavin prenyltransferase-like"/>
    <property type="match status" value="1"/>
</dbReference>
<feature type="binding site" evidence="3">
    <location>
        <position position="358"/>
    </location>
    <ligand>
        <name>CTP</name>
        <dbReference type="ChEBI" id="CHEBI:37563"/>
    </ligand>
</feature>
<dbReference type="EC" id="4.1.1.36" evidence="3"/>
<keyword evidence="2 3" id="KW-0456">Lyase</keyword>
<evidence type="ECO:0000259" key="6">
    <source>
        <dbReference type="Pfam" id="PF04127"/>
    </source>
</evidence>
<evidence type="ECO:0000256" key="4">
    <source>
        <dbReference type="RuleBase" id="RU364078"/>
    </source>
</evidence>
<evidence type="ECO:0000313" key="7">
    <source>
        <dbReference type="EMBL" id="APH53380.1"/>
    </source>
</evidence>
<feature type="binding site" evidence="3">
    <location>
        <position position="299"/>
    </location>
    <ligand>
        <name>CTP</name>
        <dbReference type="ChEBI" id="CHEBI:37563"/>
    </ligand>
</feature>
<proteinExistence type="inferred from homology"/>
<feature type="domain" description="DNA/pantothenate metabolism flavoprotein C-terminal" evidence="6">
    <location>
        <begin position="208"/>
        <end position="415"/>
    </location>
</feature>
<dbReference type="Gene3D" id="3.40.50.10300">
    <property type="entry name" value="CoaB-like"/>
    <property type="match status" value="1"/>
</dbReference>
<keyword evidence="3" id="KW-0479">Metal-binding</keyword>
<comment type="similarity">
    <text evidence="3 4">In the N-terminal section; belongs to the HFCD (homo-oligomeric flavin containing Cys decarboxylase) superfamily.</text>
</comment>
<keyword evidence="3 4" id="KW-0285">Flavoprotein</keyword>
<comment type="catalytic activity">
    <reaction evidence="3 4">
        <text>N-[(R)-4-phosphopantothenoyl]-L-cysteine + H(+) = (R)-4'-phosphopantetheine + CO2</text>
        <dbReference type="Rhea" id="RHEA:16793"/>
        <dbReference type="ChEBI" id="CHEBI:15378"/>
        <dbReference type="ChEBI" id="CHEBI:16526"/>
        <dbReference type="ChEBI" id="CHEBI:59458"/>
        <dbReference type="ChEBI" id="CHEBI:61723"/>
        <dbReference type="EC" id="4.1.1.36"/>
    </reaction>
</comment>
<dbReference type="SUPFAM" id="SSF52507">
    <property type="entry name" value="Homo-oligomeric flavin-containing Cys decarboxylases, HFCD"/>
    <property type="match status" value="1"/>
</dbReference>
<comment type="cofactor">
    <cofactor evidence="3">
        <name>Mg(2+)</name>
        <dbReference type="ChEBI" id="CHEBI:18420"/>
    </cofactor>
</comment>
<feature type="domain" description="Flavoprotein" evidence="5">
    <location>
        <begin position="14"/>
        <end position="185"/>
    </location>
</feature>
<dbReference type="Pfam" id="PF04127">
    <property type="entry name" value="DFP"/>
    <property type="match status" value="1"/>
</dbReference>
<feature type="binding site" evidence="3">
    <location>
        <position position="308"/>
    </location>
    <ligand>
        <name>CTP</name>
        <dbReference type="ChEBI" id="CHEBI:37563"/>
    </ligand>
</feature>
<keyword evidence="3 4" id="KW-0288">FMN</keyword>
<dbReference type="InterPro" id="IPR007085">
    <property type="entry name" value="DNA/pantothenate-metab_flavo_C"/>
</dbReference>
<dbReference type="AlphaFoldDB" id="A0AAC9K6A4"/>
<dbReference type="PANTHER" id="PTHR14359">
    <property type="entry name" value="HOMO-OLIGOMERIC FLAVIN CONTAINING CYS DECARBOXYLASE FAMILY"/>
    <property type="match status" value="1"/>
</dbReference>
<keyword evidence="3" id="KW-0511">Multifunctional enzyme</keyword>
<feature type="active site" description="Proton donor" evidence="3">
    <location>
        <position position="165"/>
    </location>
</feature>
<name>A0AAC9K6A4_9PROT</name>
<evidence type="ECO:0000256" key="3">
    <source>
        <dbReference type="HAMAP-Rule" id="MF_02225"/>
    </source>
</evidence>
<comment type="catalytic activity">
    <reaction evidence="3 4">
        <text>(R)-4'-phosphopantothenate + L-cysteine + CTP = N-[(R)-4-phosphopantothenoyl]-L-cysteine + CMP + diphosphate + H(+)</text>
        <dbReference type="Rhea" id="RHEA:19397"/>
        <dbReference type="ChEBI" id="CHEBI:10986"/>
        <dbReference type="ChEBI" id="CHEBI:15378"/>
        <dbReference type="ChEBI" id="CHEBI:33019"/>
        <dbReference type="ChEBI" id="CHEBI:35235"/>
        <dbReference type="ChEBI" id="CHEBI:37563"/>
        <dbReference type="ChEBI" id="CHEBI:59458"/>
        <dbReference type="ChEBI" id="CHEBI:60377"/>
        <dbReference type="EC" id="6.3.2.5"/>
    </reaction>
</comment>
<comment type="caution">
    <text evidence="3">Lacks conserved residue(s) required for the propagation of feature annotation.</text>
</comment>
<comment type="pathway">
    <text evidence="3 4">Cofactor biosynthesis; coenzyme A biosynthesis; CoA from (R)-pantothenate: step 2/5.</text>
</comment>
<dbReference type="EC" id="6.3.2.5" evidence="3"/>
<comment type="function">
    <text evidence="4">Catalyzes two steps in the biosynthesis of coenzyme A. In the first step cysteine is conjugated to 4'-phosphopantothenate to form 4-phosphopantothenoylcysteine, in the latter compound is decarboxylated to form 4'-phosphopantotheine.</text>
</comment>
<accession>A0AAC9K6A4</accession>
<dbReference type="GO" id="GO:0046872">
    <property type="term" value="F:metal ion binding"/>
    <property type="evidence" value="ECO:0007669"/>
    <property type="project" value="UniProtKB-KW"/>
</dbReference>
<dbReference type="GO" id="GO:0015937">
    <property type="term" value="P:coenzyme A biosynthetic process"/>
    <property type="evidence" value="ECO:0007669"/>
    <property type="project" value="UniProtKB-UniRule"/>
</dbReference>
<dbReference type="EMBL" id="CP018191">
    <property type="protein sequence ID" value="APH53380.1"/>
    <property type="molecule type" value="Genomic_DNA"/>
</dbReference>
<comment type="pathway">
    <text evidence="3 4">Cofactor biosynthesis; coenzyme A biosynthesis; CoA from (R)-pantothenate: step 3/5.</text>
</comment>
<comment type="function">
    <text evidence="3">Catalyzes two sequential steps in the biosynthesis of coenzyme A. In the first step cysteine is conjugated to 4'-phosphopantothenate to form 4-phosphopantothenoylcysteine. In the second step the latter compound is decarboxylated to form 4'-phosphopantotheine.</text>
</comment>
<dbReference type="HAMAP" id="MF_02225">
    <property type="entry name" value="CoaBC"/>
    <property type="match status" value="1"/>
</dbReference>
<feature type="binding site" evidence="3">
    <location>
        <position position="362"/>
    </location>
    <ligand>
        <name>CTP</name>
        <dbReference type="ChEBI" id="CHEBI:37563"/>
    </ligand>
</feature>
<dbReference type="Proteomes" id="UP000182373">
    <property type="component" value="Chromosome"/>
</dbReference>
<feature type="binding site" evidence="3">
    <location>
        <begin position="324"/>
        <end position="327"/>
    </location>
    <ligand>
        <name>CTP</name>
        <dbReference type="ChEBI" id="CHEBI:37563"/>
    </ligand>
</feature>
<dbReference type="RefSeq" id="WP_072571730.1">
    <property type="nucleotide sequence ID" value="NZ_CP018191.1"/>
</dbReference>
<dbReference type="PANTHER" id="PTHR14359:SF6">
    <property type="entry name" value="PHOSPHOPANTOTHENOYLCYSTEINE DECARBOXYLASE"/>
    <property type="match status" value="1"/>
</dbReference>
<reference evidence="8" key="1">
    <citation type="submission" date="2016-11" db="EMBL/GenBank/DDBJ databases">
        <title>Comparative genomic and phenotypic analysis of Granulibacter bethesdensis clinical isolates from patients with chronic granulomatous disease.</title>
        <authorList>
            <person name="Zarember K.A."/>
            <person name="Porcella S.F."/>
            <person name="Chu J."/>
            <person name="Ding L."/>
            <person name="Dahlstrom E."/>
            <person name="Barbian K."/>
            <person name="Martens C."/>
            <person name="Sykora L."/>
            <person name="Kramer S."/>
            <person name="Pettinato A.M."/>
            <person name="Hong H."/>
            <person name="Wald G."/>
            <person name="Berg L.J."/>
            <person name="Rogge L.S."/>
            <person name="Greenberg D.E."/>
            <person name="Falcone E.L."/>
            <person name="Neves J.F."/>
            <person name="Simoes M.J."/>
            <person name="Casal M."/>
            <person name="Rodriguez-Lopez F.C."/>
            <person name="Zelazny A."/>
            <person name="Gallin J.I."/>
            <person name="Holland S.M."/>
        </authorList>
    </citation>
    <scope>NUCLEOTIDE SEQUENCE [LARGE SCALE GENOMIC DNA]</scope>
    <source>
        <strain evidence="8">NIH9.1</strain>
    </source>
</reference>